<dbReference type="EMBL" id="SAWZ01000001">
    <property type="protein sequence ID" value="RXR08804.1"/>
    <property type="molecule type" value="Genomic_DNA"/>
</dbReference>
<evidence type="ECO:0000313" key="1">
    <source>
        <dbReference type="EMBL" id="RXR08804.1"/>
    </source>
</evidence>
<accession>A0A4Q1JZQ8</accession>
<gene>
    <name evidence="1" type="ORF">EPA99_03070</name>
</gene>
<evidence type="ECO:0000313" key="2">
    <source>
        <dbReference type="Proteomes" id="UP000289784"/>
    </source>
</evidence>
<dbReference type="RefSeq" id="WP_129469695.1">
    <property type="nucleotide sequence ID" value="NZ_SAWZ01000001.1"/>
</dbReference>
<protein>
    <submittedName>
        <fullName evidence="1">Uncharacterized protein</fullName>
    </submittedName>
</protein>
<comment type="caution">
    <text evidence="1">The sequence shown here is derived from an EMBL/GenBank/DDBJ whole genome shotgun (WGS) entry which is preliminary data.</text>
</comment>
<dbReference type="Proteomes" id="UP000289784">
    <property type="component" value="Unassembled WGS sequence"/>
</dbReference>
<dbReference type="AlphaFoldDB" id="A0A4Q1JZQ8"/>
<name>A0A4Q1JZQ8_9GAMM</name>
<organism evidence="1 2">
    <name type="scientific">Pseudoxanthomonas composti</name>
    <dbReference type="NCBI Taxonomy" id="2137479"/>
    <lineage>
        <taxon>Bacteria</taxon>
        <taxon>Pseudomonadati</taxon>
        <taxon>Pseudomonadota</taxon>
        <taxon>Gammaproteobacteria</taxon>
        <taxon>Lysobacterales</taxon>
        <taxon>Lysobacteraceae</taxon>
        <taxon>Pseudoxanthomonas</taxon>
    </lineage>
</organism>
<sequence>MVLAACLVLLPGWSDAPKRDARPQAEWFACDTDAQCAVIFLNCQGWAVVGTRYQLAMERWYVGRNAKLLRNAQCPAANQSGPRPQALCQAHACVAR</sequence>
<keyword evidence="2" id="KW-1185">Reference proteome</keyword>
<reference evidence="1 2" key="1">
    <citation type="submission" date="2019-01" db="EMBL/GenBank/DDBJ databases">
        <title>Pseudoxanthomonas composti sp. nov., isolated from compost.</title>
        <authorList>
            <person name="Yang G."/>
        </authorList>
    </citation>
    <scope>NUCLEOTIDE SEQUENCE [LARGE SCALE GENOMIC DNA]</scope>
    <source>
        <strain evidence="1 2">GSS15</strain>
    </source>
</reference>
<proteinExistence type="predicted"/>